<evidence type="ECO:0000256" key="1">
    <source>
        <dbReference type="SAM" id="Phobius"/>
    </source>
</evidence>
<feature type="transmembrane region" description="Helical" evidence="1">
    <location>
        <begin position="12"/>
        <end position="30"/>
    </location>
</feature>
<keyword evidence="1" id="KW-0812">Transmembrane</keyword>
<dbReference type="Pfam" id="PF11666">
    <property type="entry name" value="DUF2933"/>
    <property type="match status" value="1"/>
</dbReference>
<name>A0ABS8KWZ3_9HYPH</name>
<protein>
    <submittedName>
        <fullName evidence="2">DUF2933 domain-containing protein</fullName>
    </submittedName>
</protein>
<feature type="transmembrane region" description="Helical" evidence="1">
    <location>
        <begin position="36"/>
        <end position="54"/>
    </location>
</feature>
<gene>
    <name evidence="2" type="ORF">LJ725_16415</name>
</gene>
<comment type="caution">
    <text evidence="2">The sequence shown here is derived from an EMBL/GenBank/DDBJ whole genome shotgun (WGS) entry which is preliminary data.</text>
</comment>
<evidence type="ECO:0000313" key="3">
    <source>
        <dbReference type="Proteomes" id="UP001198862"/>
    </source>
</evidence>
<dbReference type="Proteomes" id="UP001198862">
    <property type="component" value="Unassembled WGS sequence"/>
</dbReference>
<proteinExistence type="predicted"/>
<dbReference type="InterPro" id="IPR021682">
    <property type="entry name" value="DUF2933"/>
</dbReference>
<keyword evidence="3" id="KW-1185">Reference proteome</keyword>
<dbReference type="RefSeq" id="WP_230551723.1">
    <property type="nucleotide sequence ID" value="NZ_JAJISD010000007.1"/>
</dbReference>
<sequence length="74" mass="8105">MLGDRFRLHRTPLGWGVSLVAAGIGAYLLIQHTGHVLSAIPFLILLACPLMHLLGHGRHHHAPQEGDSNKRDLT</sequence>
<accession>A0ABS8KWZ3</accession>
<organism evidence="2 3">
    <name type="scientific">Reyranella aquatilis</name>
    <dbReference type="NCBI Taxonomy" id="2035356"/>
    <lineage>
        <taxon>Bacteria</taxon>
        <taxon>Pseudomonadati</taxon>
        <taxon>Pseudomonadota</taxon>
        <taxon>Alphaproteobacteria</taxon>
        <taxon>Hyphomicrobiales</taxon>
        <taxon>Reyranellaceae</taxon>
        <taxon>Reyranella</taxon>
    </lineage>
</organism>
<reference evidence="2 3" key="1">
    <citation type="submission" date="2021-11" db="EMBL/GenBank/DDBJ databases">
        <authorList>
            <person name="Lee D.-H."/>
            <person name="Kim S.-B."/>
        </authorList>
    </citation>
    <scope>NUCLEOTIDE SEQUENCE [LARGE SCALE GENOMIC DNA]</scope>
    <source>
        <strain evidence="2 3">KCTC 52223</strain>
    </source>
</reference>
<dbReference type="EMBL" id="JAJISD010000007">
    <property type="protein sequence ID" value="MCC8430560.1"/>
    <property type="molecule type" value="Genomic_DNA"/>
</dbReference>
<keyword evidence="1" id="KW-0472">Membrane</keyword>
<evidence type="ECO:0000313" key="2">
    <source>
        <dbReference type="EMBL" id="MCC8430560.1"/>
    </source>
</evidence>
<keyword evidence="1" id="KW-1133">Transmembrane helix</keyword>